<dbReference type="Pfam" id="PF00400">
    <property type="entry name" value="WD40"/>
    <property type="match status" value="2"/>
</dbReference>
<dbReference type="GO" id="GO:0016226">
    <property type="term" value="P:iron-sulfur cluster assembly"/>
    <property type="evidence" value="ECO:0007669"/>
    <property type="project" value="TreeGrafter"/>
</dbReference>
<dbReference type="PANTHER" id="PTHR19920">
    <property type="entry name" value="WD40 PROTEIN CIAO1"/>
    <property type="match status" value="1"/>
</dbReference>
<dbReference type="GO" id="GO:0097361">
    <property type="term" value="C:cytosolic [4Fe-4S] assembly targeting complex"/>
    <property type="evidence" value="ECO:0007669"/>
    <property type="project" value="TreeGrafter"/>
</dbReference>
<comment type="caution">
    <text evidence="2">The sequence shown here is derived from an EMBL/GenBank/DDBJ whole genome shotgun (WGS) entry which is preliminary data.</text>
</comment>
<dbReference type="SMART" id="SM00320">
    <property type="entry name" value="WD40"/>
    <property type="match status" value="4"/>
</dbReference>
<evidence type="ECO:0000313" key="3">
    <source>
        <dbReference type="Proteomes" id="UP000688137"/>
    </source>
</evidence>
<dbReference type="EMBL" id="CAJJDM010000108">
    <property type="protein sequence ID" value="CAD8097722.1"/>
    <property type="molecule type" value="Genomic_DNA"/>
</dbReference>
<evidence type="ECO:0000256" key="1">
    <source>
        <dbReference type="PROSITE-ProRule" id="PRU00221"/>
    </source>
</evidence>
<feature type="repeat" description="WD" evidence="1">
    <location>
        <begin position="232"/>
        <end position="266"/>
    </location>
</feature>
<dbReference type="AlphaFoldDB" id="A0A8S1P3T8"/>
<accession>A0A8S1P3T8</accession>
<dbReference type="PANTHER" id="PTHR19920:SF0">
    <property type="entry name" value="CYTOSOLIC IRON-SULFUR PROTEIN ASSEMBLY PROTEIN CIAO1-RELATED"/>
    <property type="match status" value="1"/>
</dbReference>
<evidence type="ECO:0000313" key="2">
    <source>
        <dbReference type="EMBL" id="CAD8097722.1"/>
    </source>
</evidence>
<dbReference type="PROSITE" id="PS50082">
    <property type="entry name" value="WD_REPEATS_2"/>
    <property type="match status" value="2"/>
</dbReference>
<keyword evidence="3" id="KW-1185">Reference proteome</keyword>
<feature type="repeat" description="WD" evidence="1">
    <location>
        <begin position="277"/>
        <end position="309"/>
    </location>
</feature>
<proteinExistence type="predicted"/>
<dbReference type="PROSITE" id="PS50294">
    <property type="entry name" value="WD_REPEATS_REGION"/>
    <property type="match status" value="2"/>
</dbReference>
<gene>
    <name evidence="2" type="ORF">PPRIM_AZ9-3.1.T1050002</name>
</gene>
<keyword evidence="1" id="KW-0853">WD repeat</keyword>
<reference evidence="2" key="1">
    <citation type="submission" date="2021-01" db="EMBL/GenBank/DDBJ databases">
        <authorList>
            <consortium name="Genoscope - CEA"/>
            <person name="William W."/>
        </authorList>
    </citation>
    <scope>NUCLEOTIDE SEQUENCE</scope>
</reference>
<organism evidence="2 3">
    <name type="scientific">Paramecium primaurelia</name>
    <dbReference type="NCBI Taxonomy" id="5886"/>
    <lineage>
        <taxon>Eukaryota</taxon>
        <taxon>Sar</taxon>
        <taxon>Alveolata</taxon>
        <taxon>Ciliophora</taxon>
        <taxon>Intramacronucleata</taxon>
        <taxon>Oligohymenophorea</taxon>
        <taxon>Peniculida</taxon>
        <taxon>Parameciidae</taxon>
        <taxon>Paramecium</taxon>
    </lineage>
</organism>
<evidence type="ECO:0008006" key="4">
    <source>
        <dbReference type="Google" id="ProtNLM"/>
    </source>
</evidence>
<dbReference type="Proteomes" id="UP000688137">
    <property type="component" value="Unassembled WGS sequence"/>
</dbReference>
<name>A0A8S1P3T8_PARPR</name>
<dbReference type="InterPro" id="IPR001680">
    <property type="entry name" value="WD40_rpt"/>
</dbReference>
<protein>
    <recommendedName>
        <fullName evidence="4">WD40-repeat-containing domain</fullName>
    </recommendedName>
</protein>
<sequence length="496" mass="58620">MQIRCTKVDHLNYQILGICIESICQHQRPYCHFCLPNHSQHLNKLASLEQLNDWIYQRVLIIQNVQQNVQECKKSLDNLKNTLIPYMNFNIEQLSQIGLSQFDYLIKGLCEIESCEKMLLQQLQQSIEQIKMTVNKIIEKIKNQTNVEQNDNVQMQNSCKLNLEKQNDPIPLENNNLNSFQYELINQNSIKQEKGCYAIAINKDNSIVLTGYDNLIKVFENQQGNLNEIQLLSEHTTIVYTLNFMQKSNHFVSGSHDKLIIIWQMNENNLWTCQQKLYGHSHSIVCLLINNNENLIISSSFDNSIKFWNKQEEWQCQQTFKNYTSSLWSLSLNEQEDKLIACSTDSEILIIEFQQMENIWVLRQRIQVDYYGYRLSFINENLFTFQPKCKEQMYIYELNSTNKQFVKTKEINIKCDSNCCDNLFPQKYIKSKSILLNKNGNNINLLRKLNNGEFINVQNIQFGHYNIYGQLIDDGEYLISWDFNSMELQIRKYKEQ</sequence>